<gene>
    <name evidence="1" type="ORF">MW7_006720</name>
</gene>
<accession>A0ACD3SQG9</accession>
<name>A0ACD3SQG9_9BURK</name>
<proteinExistence type="predicted"/>
<evidence type="ECO:0000313" key="2">
    <source>
        <dbReference type="Proteomes" id="UP000004277"/>
    </source>
</evidence>
<sequence length="147" mass="17345">MNRDLHVDSLQALVRFFETLTKESVATLPALYAPDAYFKDPFNEVHSVSGIERIFTHMFEQVDAPRFVVTDAVHQEDQAFLIWIFHFRSRGRKGRQFSIRGSSHLRFGPDGRVVYHRDYWDAAEELYARIPMLGWWMRALKSRLQAR</sequence>
<keyword evidence="2" id="KW-1185">Reference proteome</keyword>
<organism evidence="1 2">
    <name type="scientific">Imbroritus primus</name>
    <dbReference type="NCBI Taxonomy" id="3058603"/>
    <lineage>
        <taxon>Bacteria</taxon>
        <taxon>Pseudomonadati</taxon>
        <taxon>Pseudomonadota</taxon>
        <taxon>Betaproteobacteria</taxon>
        <taxon>Burkholderiales</taxon>
        <taxon>Burkholderiaceae</taxon>
        <taxon>Imbroritus</taxon>
    </lineage>
</organism>
<comment type="caution">
    <text evidence="1">The sequence shown here is derived from an EMBL/GenBank/DDBJ whole genome shotgun (WGS) entry which is preliminary data.</text>
</comment>
<dbReference type="EMBL" id="AKCV02000015">
    <property type="protein sequence ID" value="TMS58423.1"/>
    <property type="molecule type" value="Genomic_DNA"/>
</dbReference>
<reference evidence="1" key="1">
    <citation type="submission" date="2019-05" db="EMBL/GenBank/DDBJ databases">
        <title>Revised genome assembly of Burkholderiaceae (previously Ralstonia) sp. PBA.</title>
        <authorList>
            <person name="Gan H.M."/>
        </authorList>
    </citation>
    <scope>NUCLEOTIDE SEQUENCE</scope>
    <source>
        <strain evidence="1">PBA</strain>
    </source>
</reference>
<evidence type="ECO:0000313" key="1">
    <source>
        <dbReference type="EMBL" id="TMS58423.1"/>
    </source>
</evidence>
<protein>
    <submittedName>
        <fullName evidence="1">Nuclear transport factor 2 family protein</fullName>
    </submittedName>
</protein>
<dbReference type="Proteomes" id="UP000004277">
    <property type="component" value="Unassembled WGS sequence"/>
</dbReference>